<dbReference type="GO" id="GO:0005509">
    <property type="term" value="F:calcium ion binding"/>
    <property type="evidence" value="ECO:0007669"/>
    <property type="project" value="InterPro"/>
</dbReference>
<dbReference type="PANTHER" id="PTHR10336:SF159">
    <property type="entry name" value="1-PHOSPHATIDYLINOSITOL 4,5-BISPHOSPHATE PHOSPHODIESTERASE GAMMA"/>
    <property type="match status" value="1"/>
</dbReference>
<dbReference type="SUPFAM" id="SSF49562">
    <property type="entry name" value="C2 domain (Calcium/lipid-binding domain, CaLB)"/>
    <property type="match status" value="1"/>
</dbReference>
<dbReference type="PROSITE" id="PS50002">
    <property type="entry name" value="SH3"/>
    <property type="match status" value="1"/>
</dbReference>
<dbReference type="InterPro" id="IPR057061">
    <property type="entry name" value="PLCG_EF-hand_2"/>
</dbReference>
<evidence type="ECO:0000259" key="19">
    <source>
        <dbReference type="PROSITE" id="PS50008"/>
    </source>
</evidence>
<dbReference type="SMART" id="SM00252">
    <property type="entry name" value="SH2"/>
    <property type="match status" value="2"/>
</dbReference>
<evidence type="ECO:0000313" key="21">
    <source>
        <dbReference type="EMBL" id="KAG7157735.1"/>
    </source>
</evidence>
<dbReference type="PROSITE" id="PS50222">
    <property type="entry name" value="EF_HAND_2"/>
    <property type="match status" value="1"/>
</dbReference>
<evidence type="ECO:0000256" key="6">
    <source>
        <dbReference type="ARBA" id="ARBA00022801"/>
    </source>
</evidence>
<dbReference type="Pfam" id="PF00018">
    <property type="entry name" value="SH3_1"/>
    <property type="match status" value="1"/>
</dbReference>
<dbReference type="PRINTS" id="PR00390">
    <property type="entry name" value="PHPHLIPASEC"/>
</dbReference>
<dbReference type="AlphaFoldDB" id="A0A8J5JLJ0"/>
<dbReference type="FunFam" id="3.30.505.10:FF:000009">
    <property type="entry name" value="1-phosphatidylinositol 4,5-bisphosphate phosphodiesterase gamma"/>
    <property type="match status" value="1"/>
</dbReference>
<evidence type="ECO:0000256" key="9">
    <source>
        <dbReference type="ARBA" id="ARBA00022999"/>
    </source>
</evidence>
<protein>
    <recommendedName>
        <fullName evidence="2 15">Phosphoinositide phospholipase C</fullName>
        <ecNumber evidence="2 15">3.1.4.11</ecNumber>
    </recommendedName>
</protein>
<evidence type="ECO:0000259" key="18">
    <source>
        <dbReference type="PROSITE" id="PS50004"/>
    </source>
</evidence>
<evidence type="ECO:0000256" key="1">
    <source>
        <dbReference type="ARBA" id="ARBA00001913"/>
    </source>
</evidence>
<dbReference type="Pfam" id="PF00168">
    <property type="entry name" value="C2"/>
    <property type="match status" value="1"/>
</dbReference>
<evidence type="ECO:0000256" key="13">
    <source>
        <dbReference type="PROSITE-ProRule" id="PRU00191"/>
    </source>
</evidence>
<dbReference type="PROSITE" id="PS50004">
    <property type="entry name" value="C2"/>
    <property type="match status" value="1"/>
</dbReference>
<evidence type="ECO:0000256" key="15">
    <source>
        <dbReference type="RuleBase" id="RU361133"/>
    </source>
</evidence>
<dbReference type="Gene3D" id="2.30.29.30">
    <property type="entry name" value="Pleckstrin-homology domain (PH domain)/Phosphotyrosine-binding domain (PTB)"/>
    <property type="match status" value="1"/>
</dbReference>
<dbReference type="GO" id="GO:0032587">
    <property type="term" value="C:ruffle membrane"/>
    <property type="evidence" value="ECO:0007669"/>
    <property type="project" value="TreeGrafter"/>
</dbReference>
<dbReference type="Pfam" id="PF00017">
    <property type="entry name" value="SH2"/>
    <property type="match status" value="2"/>
</dbReference>
<dbReference type="Proteomes" id="UP000747542">
    <property type="component" value="Unassembled WGS sequence"/>
</dbReference>
<evidence type="ECO:0000259" key="20">
    <source>
        <dbReference type="PROSITE" id="PS50222"/>
    </source>
</evidence>
<dbReference type="InterPro" id="IPR001192">
    <property type="entry name" value="PI-PLC_fam"/>
</dbReference>
<keyword evidence="9 13" id="KW-0727">SH2 domain</keyword>
<comment type="caution">
    <text evidence="21">The sequence shown here is derived from an EMBL/GenBank/DDBJ whole genome shotgun (WGS) entry which is preliminary data.</text>
</comment>
<dbReference type="SMART" id="SM00239">
    <property type="entry name" value="C2"/>
    <property type="match status" value="1"/>
</dbReference>
<dbReference type="GO" id="GO:0051209">
    <property type="term" value="P:release of sequestered calcium ion into cytosol"/>
    <property type="evidence" value="ECO:0007669"/>
    <property type="project" value="TreeGrafter"/>
</dbReference>
<evidence type="ECO:0000256" key="2">
    <source>
        <dbReference type="ARBA" id="ARBA00012368"/>
    </source>
</evidence>
<dbReference type="InterPro" id="IPR035892">
    <property type="entry name" value="C2_domain_sf"/>
</dbReference>
<keyword evidence="6 15" id="KW-0378">Hydrolase</keyword>
<dbReference type="InterPro" id="IPR001711">
    <property type="entry name" value="PLipase_C_Pinositol-sp_Y"/>
</dbReference>
<dbReference type="Pfam" id="PF23583">
    <property type="entry name" value="EF_HAND_2_PLCG"/>
    <property type="match status" value="1"/>
</dbReference>
<dbReference type="FunFam" id="3.30.505.10:FF:000011">
    <property type="entry name" value="1-phosphatidylinositol 4,5-bisphosphate phosphodiesterase gamma"/>
    <property type="match status" value="1"/>
</dbReference>
<dbReference type="InterPro" id="IPR001452">
    <property type="entry name" value="SH3_domain"/>
</dbReference>
<evidence type="ECO:0000256" key="10">
    <source>
        <dbReference type="ARBA" id="ARBA00023098"/>
    </source>
</evidence>
<feature type="domain" description="SH2" evidence="16">
    <location>
        <begin position="498"/>
        <end position="599"/>
    </location>
</feature>
<dbReference type="SMART" id="SM00148">
    <property type="entry name" value="PLCXc"/>
    <property type="match status" value="1"/>
</dbReference>
<evidence type="ECO:0000259" key="16">
    <source>
        <dbReference type="PROSITE" id="PS50001"/>
    </source>
</evidence>
<dbReference type="GO" id="GO:0048015">
    <property type="term" value="P:phosphatidylinositol-mediated signaling"/>
    <property type="evidence" value="ECO:0007669"/>
    <property type="project" value="TreeGrafter"/>
</dbReference>
<dbReference type="SUPFAM" id="SSF47473">
    <property type="entry name" value="EF-hand"/>
    <property type="match status" value="1"/>
</dbReference>
<evidence type="ECO:0000256" key="7">
    <source>
        <dbReference type="ARBA" id="ARBA00022837"/>
    </source>
</evidence>
<dbReference type="Pfam" id="PF00387">
    <property type="entry name" value="PI-PLC-Y"/>
    <property type="match status" value="1"/>
</dbReference>
<dbReference type="InterPro" id="IPR011992">
    <property type="entry name" value="EF-hand-dom_pair"/>
</dbReference>
<dbReference type="CDD" id="cd00275">
    <property type="entry name" value="C2_PLC_like"/>
    <property type="match status" value="1"/>
</dbReference>
<feature type="domain" description="PI-PLC Y-box" evidence="19">
    <location>
        <begin position="879"/>
        <end position="993"/>
    </location>
</feature>
<sequence length="1194" mass="138351">MLSREQEPLPAPPKMMGYHSNLFRETELMAQQLESGKAVRRFSCRHRPETGRLKIRRETGHIIWTRSQNASEIIRGSKDFDKWPDESKREDKSKCFVVFYGKEFRLRTLSIAAMGPEDCNACTTGIQYLMTEVQNVPYITQLEKFIRTEFYIMENERNRMNTTRLKLLFETVDDQNQGEISFDQFYELIKKVVWDEQADREMFSTVEEDRGPTLLEKYSANMKTVTLQEFQMFLVEEQKEVEHTADAIIKNFVQDPQRDIQEPYFLLEEFVQYLFSKTNELWDRRHSIVNQDMTRPLTHYWIASSHNTYLTGDQLMSSSSPESYARVLRQGCRSIELDCWDGPENSPVIFHGHTMTSKIQYPVILSIEDHCTLPQQLEMAWRFKETFGDSLLVAPIDINEQVSAESFLFTDLTQLTNRSHKGGEMGLSKLSIKSDRLYLKNPVDSTAWEAHFFVLTQDHHLYFTEAQNDQEAETDDQASWLRLPNDVGDDEEHLREPWYHGKVIGGRAKTEELLHQYRHLGNGTFLVRLSENFVGDHSLSFWHQGKASHCRIYSRQEGDTTRYWLRDSDPFDSLHALIAYYRTHPICAQNVSVTLGEAVPQTNSHEKRGWYHANITSEEAEDYLGRIPEDGAFLVRPSREPGSITISFRAEGCTKHCRVKQEDQSFTIGTATFDSLVDLIKYYERNYIFRHVKLRYPVTEAVMKDLLEQDQVGGSQAGGYVSFVSNIHVKTKFSYTASMPDELTFPKHAIIQNVNKAEKDWWKGDYGGRRQHWFPAIYVQEIEPENIDESEGGSQVLGCMQKGNLDLQGATAKIDYLPTTNRWGIKYIIRLTGPTLPQPLKIGCTSEQEAKEWRDKINIRHGAPTRQNRELENHIKKELSDLVVYFRCMPFDQDRCFNLRANHNEVFSFPENKMEALVQKHPCDLLKFHKAGFSRVYPKSTRVDSSNYNPMPMWNHGCQLVSFNYQTGDKWMQLNEGMFLQNGRCGYVLRPEVHHDPNYDPSNPDTLLNTNPLNLTIKIYGCRHLSKSGRGFISPLVEVEIVGCDYDTGQKCSTKAVRDNGLNPTWCNRMIFNIKNPECSLIRFVVYDEDLFGEPNQIGQATYPVTCIREGFRSVPLKNSFSEEIELASLLIHIKITRDDEYQILLKLRASLIEMLEFSRRLGEEERIPTLEANLSKLEADLKRVAKLGNKQPC</sequence>
<feature type="domain" description="C2" evidence="18">
    <location>
        <begin position="989"/>
        <end position="1119"/>
    </location>
</feature>
<dbReference type="Pfam" id="PF00388">
    <property type="entry name" value="PI-PLC-X"/>
    <property type="match status" value="1"/>
</dbReference>
<dbReference type="PROSITE" id="PS50001">
    <property type="entry name" value="SH2"/>
    <property type="match status" value="2"/>
</dbReference>
<comment type="cofactor">
    <cofactor evidence="1">
        <name>Ca(2+)</name>
        <dbReference type="ChEBI" id="CHEBI:29108"/>
    </cofactor>
</comment>
<dbReference type="InterPro" id="IPR000909">
    <property type="entry name" value="PLipase_C_PInositol-sp_X_dom"/>
</dbReference>
<dbReference type="SUPFAM" id="SSF55550">
    <property type="entry name" value="SH2 domain"/>
    <property type="match status" value="2"/>
</dbReference>
<dbReference type="EMBL" id="JAHLQT010036987">
    <property type="protein sequence ID" value="KAG7157735.1"/>
    <property type="molecule type" value="Genomic_DNA"/>
</dbReference>
<dbReference type="SUPFAM" id="SSF51695">
    <property type="entry name" value="PLC-like phosphodiesterases"/>
    <property type="match status" value="1"/>
</dbReference>
<evidence type="ECO:0000256" key="8">
    <source>
        <dbReference type="ARBA" id="ARBA00022963"/>
    </source>
</evidence>
<evidence type="ECO:0000256" key="3">
    <source>
        <dbReference type="ARBA" id="ARBA00022443"/>
    </source>
</evidence>
<keyword evidence="11" id="KW-0807">Transducer</keyword>
<dbReference type="Gene3D" id="3.30.505.10">
    <property type="entry name" value="SH2 domain"/>
    <property type="match status" value="2"/>
</dbReference>
<dbReference type="GO" id="GO:0010634">
    <property type="term" value="P:positive regulation of epithelial cell migration"/>
    <property type="evidence" value="ECO:0007669"/>
    <property type="project" value="TreeGrafter"/>
</dbReference>
<dbReference type="Gene3D" id="2.30.30.40">
    <property type="entry name" value="SH3 Domains"/>
    <property type="match status" value="1"/>
</dbReference>
<evidence type="ECO:0000256" key="14">
    <source>
        <dbReference type="PROSITE-ProRule" id="PRU00192"/>
    </source>
</evidence>
<organism evidence="21 22">
    <name type="scientific">Homarus americanus</name>
    <name type="common">American lobster</name>
    <dbReference type="NCBI Taxonomy" id="6706"/>
    <lineage>
        <taxon>Eukaryota</taxon>
        <taxon>Metazoa</taxon>
        <taxon>Ecdysozoa</taxon>
        <taxon>Arthropoda</taxon>
        <taxon>Crustacea</taxon>
        <taxon>Multicrustacea</taxon>
        <taxon>Malacostraca</taxon>
        <taxon>Eumalacostraca</taxon>
        <taxon>Eucarida</taxon>
        <taxon>Decapoda</taxon>
        <taxon>Pleocyemata</taxon>
        <taxon>Astacidea</taxon>
        <taxon>Nephropoidea</taxon>
        <taxon>Nephropidae</taxon>
        <taxon>Homarus</taxon>
    </lineage>
</organism>
<dbReference type="Gene3D" id="2.60.40.150">
    <property type="entry name" value="C2 domain"/>
    <property type="match status" value="1"/>
</dbReference>
<dbReference type="GO" id="GO:0004435">
    <property type="term" value="F:phosphatidylinositol-4,5-bisphosphate phospholipase C activity"/>
    <property type="evidence" value="ECO:0007669"/>
    <property type="project" value="UniProtKB-EC"/>
</dbReference>
<dbReference type="PROSITE" id="PS50008">
    <property type="entry name" value="PIPLC_Y_DOMAIN"/>
    <property type="match status" value="1"/>
</dbReference>
<dbReference type="GO" id="GO:0016042">
    <property type="term" value="P:lipid catabolic process"/>
    <property type="evidence" value="ECO:0007669"/>
    <property type="project" value="UniProtKB-KW"/>
</dbReference>
<feature type="domain" description="EF-hand" evidence="20">
    <location>
        <begin position="160"/>
        <end position="195"/>
    </location>
</feature>
<keyword evidence="8 15" id="KW-0442">Lipid degradation</keyword>
<evidence type="ECO:0000256" key="5">
    <source>
        <dbReference type="ARBA" id="ARBA00022737"/>
    </source>
</evidence>
<gene>
    <name evidence="21" type="primary">Plcg1-L</name>
    <name evidence="21" type="ORF">Hamer_G018806</name>
</gene>
<reference evidence="21" key="1">
    <citation type="journal article" date="2021" name="Sci. Adv.">
        <title>The American lobster genome reveals insights on longevity, neural, and immune adaptations.</title>
        <authorList>
            <person name="Polinski J.M."/>
            <person name="Zimin A.V."/>
            <person name="Clark K.F."/>
            <person name="Kohn A.B."/>
            <person name="Sadowski N."/>
            <person name="Timp W."/>
            <person name="Ptitsyn A."/>
            <person name="Khanna P."/>
            <person name="Romanova D.Y."/>
            <person name="Williams P."/>
            <person name="Greenwood S.J."/>
            <person name="Moroz L.L."/>
            <person name="Walt D.R."/>
            <person name="Bodnar A.G."/>
        </authorList>
    </citation>
    <scope>NUCLEOTIDE SEQUENCE</scope>
    <source>
        <strain evidence="21">GMGI-L3</strain>
    </source>
</reference>
<keyword evidence="7" id="KW-0106">Calcium</keyword>
<keyword evidence="3 14" id="KW-0728">SH3 domain</keyword>
<dbReference type="SUPFAM" id="SSF50044">
    <property type="entry name" value="SH3-domain"/>
    <property type="match status" value="1"/>
</dbReference>
<dbReference type="PRINTS" id="PR00401">
    <property type="entry name" value="SH2DOMAIN"/>
</dbReference>
<dbReference type="InterPro" id="IPR036860">
    <property type="entry name" value="SH2_dom_sf"/>
</dbReference>
<dbReference type="InterPro" id="IPR011993">
    <property type="entry name" value="PH-like_dom_sf"/>
</dbReference>
<feature type="domain" description="SH2" evidence="16">
    <location>
        <begin position="610"/>
        <end position="698"/>
    </location>
</feature>
<proteinExistence type="predicted"/>
<dbReference type="Gene3D" id="3.20.20.190">
    <property type="entry name" value="Phosphatidylinositol (PI) phosphodiesterase"/>
    <property type="match status" value="2"/>
</dbReference>
<feature type="domain" description="SH3" evidence="17">
    <location>
        <begin position="724"/>
        <end position="784"/>
    </location>
</feature>
<evidence type="ECO:0000313" key="22">
    <source>
        <dbReference type="Proteomes" id="UP000747542"/>
    </source>
</evidence>
<dbReference type="InterPro" id="IPR000008">
    <property type="entry name" value="C2_dom"/>
</dbReference>
<dbReference type="EC" id="3.1.4.11" evidence="2 15"/>
<keyword evidence="4" id="KW-0597">Phosphoprotein</keyword>
<dbReference type="InterPro" id="IPR017946">
    <property type="entry name" value="PLC-like_Pdiesterase_TIM-brl"/>
</dbReference>
<evidence type="ECO:0000259" key="17">
    <source>
        <dbReference type="PROSITE" id="PS50002"/>
    </source>
</evidence>
<evidence type="ECO:0000256" key="11">
    <source>
        <dbReference type="ARBA" id="ARBA00023224"/>
    </source>
</evidence>
<comment type="catalytic activity">
    <reaction evidence="12">
        <text>a 1,2-diacyl-sn-glycero-3-phospho-(1D-myo-inositol-4,5-bisphosphate) + H2O = 1D-myo-inositol 1,4,5-trisphosphate + a 1,2-diacyl-sn-glycerol + H(+)</text>
        <dbReference type="Rhea" id="RHEA:33179"/>
        <dbReference type="ChEBI" id="CHEBI:15377"/>
        <dbReference type="ChEBI" id="CHEBI:15378"/>
        <dbReference type="ChEBI" id="CHEBI:17815"/>
        <dbReference type="ChEBI" id="CHEBI:58456"/>
        <dbReference type="ChEBI" id="CHEBI:203600"/>
        <dbReference type="EC" id="3.1.4.11"/>
    </reaction>
    <physiologicalReaction direction="left-to-right" evidence="12">
        <dbReference type="Rhea" id="RHEA:33180"/>
    </physiologicalReaction>
</comment>
<keyword evidence="10 15" id="KW-0443">Lipid metabolism</keyword>
<dbReference type="InterPro" id="IPR036028">
    <property type="entry name" value="SH3-like_dom_sf"/>
</dbReference>
<dbReference type="SMART" id="SM00149">
    <property type="entry name" value="PLCYc"/>
    <property type="match status" value="1"/>
</dbReference>
<dbReference type="SMART" id="SM00326">
    <property type="entry name" value="SH3"/>
    <property type="match status" value="1"/>
</dbReference>
<accession>A0A8J5JLJ0</accession>
<evidence type="ECO:0000256" key="4">
    <source>
        <dbReference type="ARBA" id="ARBA00022553"/>
    </source>
</evidence>
<dbReference type="InterPro" id="IPR002048">
    <property type="entry name" value="EF_hand_dom"/>
</dbReference>
<dbReference type="InterPro" id="IPR000980">
    <property type="entry name" value="SH2"/>
</dbReference>
<dbReference type="Gene3D" id="1.10.238.10">
    <property type="entry name" value="EF-hand"/>
    <property type="match status" value="1"/>
</dbReference>
<name>A0A8J5JLJ0_HOMAM</name>
<evidence type="ECO:0000256" key="12">
    <source>
        <dbReference type="ARBA" id="ARBA00023674"/>
    </source>
</evidence>
<dbReference type="PANTHER" id="PTHR10336">
    <property type="entry name" value="PHOSPHOINOSITIDE-SPECIFIC PHOSPHOLIPASE C FAMILY PROTEIN"/>
    <property type="match status" value="1"/>
</dbReference>
<dbReference type="GO" id="GO:0046488">
    <property type="term" value="P:phosphatidylinositol metabolic process"/>
    <property type="evidence" value="ECO:0007669"/>
    <property type="project" value="TreeGrafter"/>
</dbReference>
<keyword evidence="22" id="KW-1185">Reference proteome</keyword>
<dbReference type="PROSITE" id="PS50007">
    <property type="entry name" value="PIPLC_X_DOMAIN"/>
    <property type="match status" value="1"/>
</dbReference>
<dbReference type="GO" id="GO:0048468">
    <property type="term" value="P:cell development"/>
    <property type="evidence" value="ECO:0007669"/>
    <property type="project" value="UniProtKB-ARBA"/>
</dbReference>
<keyword evidence="5" id="KW-0677">Repeat</keyword>